<evidence type="ECO:0000256" key="2">
    <source>
        <dbReference type="SAM" id="MobiDB-lite"/>
    </source>
</evidence>
<dbReference type="Gene3D" id="1.10.287.1700">
    <property type="match status" value="1"/>
</dbReference>
<keyword evidence="1" id="KW-0175">Coiled coil</keyword>
<evidence type="ECO:0000256" key="1">
    <source>
        <dbReference type="SAM" id="Coils"/>
    </source>
</evidence>
<dbReference type="EMBL" id="CP136508">
    <property type="protein sequence ID" value="WUR12437.1"/>
    <property type="molecule type" value="Genomic_DNA"/>
</dbReference>
<evidence type="ECO:0000313" key="3">
    <source>
        <dbReference type="EMBL" id="WUR12437.1"/>
    </source>
</evidence>
<feature type="compositionally biased region" description="Basic and acidic residues" evidence="2">
    <location>
        <begin position="114"/>
        <end position="124"/>
    </location>
</feature>
<reference evidence="3 4" key="1">
    <citation type="journal article" date="2019" name="Int. J. Syst. Evol. Microbiol.">
        <title>The Draft Whole-Genome Sequence of the Antibiotic Producer Empedobacter haloabium ATCC 31962 Provides Indications for Its Taxonomic Reclassification.</title>
        <authorList>
            <person name="Miess H."/>
            <person name="Arlt P."/>
            <person name="Apel A.K."/>
            <person name="Weber T."/>
            <person name="Nieselt K."/>
            <person name="Hanssen F."/>
            <person name="Czemmel S."/>
            <person name="Nahnsen S."/>
            <person name="Gross H."/>
        </authorList>
    </citation>
    <scope>NUCLEOTIDE SEQUENCE [LARGE SCALE GENOMIC DNA]</scope>
    <source>
        <strain evidence="3 4">ATCC 31962</strain>
    </source>
</reference>
<evidence type="ECO:0000313" key="4">
    <source>
        <dbReference type="Proteomes" id="UP000321323"/>
    </source>
</evidence>
<gene>
    <name evidence="3" type="ORF">E7V67_022455</name>
</gene>
<proteinExistence type="predicted"/>
<feature type="coiled-coil region" evidence="1">
    <location>
        <begin position="28"/>
        <end position="112"/>
    </location>
</feature>
<keyword evidence="4" id="KW-1185">Reference proteome</keyword>
<name>A0ABZ1UIA3_9BURK</name>
<dbReference type="Proteomes" id="UP000321323">
    <property type="component" value="Chromosome"/>
</dbReference>
<dbReference type="InterPro" id="IPR053716">
    <property type="entry name" value="Flag_assembly_chemotaxis_eff"/>
</dbReference>
<sequence length="157" mass="17633">MGGKRFRYPLEPLRLTRQWALDELLVLLAERNGQVAEASAALEQLRAQLEQVRQDWLGGQASGQVLALERLALLGRYLQDGAVRLAAMARQLAQLERERDETAAQVTSARRALDAVEEHRDEQRGAFVRAQSSGDFKSADDHWSVLQARGMEHELDS</sequence>
<feature type="region of interest" description="Disordered" evidence="2">
    <location>
        <begin position="114"/>
        <end position="137"/>
    </location>
</feature>
<protein>
    <recommendedName>
        <fullName evidence="5">Flagellar FliJ protein</fullName>
    </recommendedName>
</protein>
<organism evidence="3 4">
    <name type="scientific">[Empedobacter] haloabium</name>
    <dbReference type="NCBI Taxonomy" id="592317"/>
    <lineage>
        <taxon>Bacteria</taxon>
        <taxon>Pseudomonadati</taxon>
        <taxon>Pseudomonadota</taxon>
        <taxon>Betaproteobacteria</taxon>
        <taxon>Burkholderiales</taxon>
        <taxon>Oxalobacteraceae</taxon>
        <taxon>Telluria group</taxon>
        <taxon>Telluria group incertae sedis</taxon>
    </lineage>
</organism>
<evidence type="ECO:0008006" key="5">
    <source>
        <dbReference type="Google" id="ProtNLM"/>
    </source>
</evidence>
<accession>A0ABZ1UIA3</accession>